<feature type="domain" description="Homing endonuclease LAGLIDADG" evidence="1">
    <location>
        <begin position="10"/>
        <end position="112"/>
    </location>
</feature>
<dbReference type="InterPro" id="IPR004860">
    <property type="entry name" value="LAGLIDADG_dom"/>
</dbReference>
<protein>
    <submittedName>
        <fullName evidence="2">Hypothetical LAGLIDADG-1 homing endonuclease</fullName>
    </submittedName>
</protein>
<proteinExistence type="predicted"/>
<accession>A0A076VF09</accession>
<dbReference type="PANTHER" id="PTHR36181:SF4">
    <property type="entry name" value="LAGLIDADG ENDONUCLEASE"/>
    <property type="match status" value="1"/>
</dbReference>
<dbReference type="GO" id="GO:0005739">
    <property type="term" value="C:mitochondrion"/>
    <property type="evidence" value="ECO:0007669"/>
    <property type="project" value="UniProtKB-ARBA"/>
</dbReference>
<name>A0A076VF09_9CHLO</name>
<dbReference type="GeneID" id="20160146"/>
<sequence>MKTKLNAKWIVGFVDGEGCFMASLIKNKTIKYGYQIQMEFVVTQHKRDVQVLYALKSYFKCGQVGPNKKKKGNVWAWRVRGLQQHLDNVIPFFEKHPLKTKKQIEFIRFRKLCLRMQKKEHLTPEGFPECYALAETLRYDSTDMEYFVEKYENPN</sequence>
<dbReference type="Pfam" id="PF00961">
    <property type="entry name" value="LAGLIDADG_1"/>
    <property type="match status" value="1"/>
</dbReference>
<dbReference type="RefSeq" id="YP_009054630.1">
    <property type="nucleotide sequence ID" value="NC_024757.1"/>
</dbReference>
<dbReference type="EMBL" id="KJ806267">
    <property type="protein sequence ID" value="AIK29118.1"/>
    <property type="molecule type" value="Genomic_DNA"/>
</dbReference>
<dbReference type="GO" id="GO:0004519">
    <property type="term" value="F:endonuclease activity"/>
    <property type="evidence" value="ECO:0007669"/>
    <property type="project" value="UniProtKB-KW"/>
</dbReference>
<dbReference type="SUPFAM" id="SSF55608">
    <property type="entry name" value="Homing endonucleases"/>
    <property type="match status" value="1"/>
</dbReference>
<dbReference type="AlphaFoldDB" id="A0A076VF09"/>
<keyword evidence="2" id="KW-0378">Hydrolase</keyword>
<dbReference type="Gene3D" id="3.10.28.10">
    <property type="entry name" value="Homing endonucleases"/>
    <property type="match status" value="1"/>
</dbReference>
<dbReference type="InterPro" id="IPR027434">
    <property type="entry name" value="Homing_endonucl"/>
</dbReference>
<evidence type="ECO:0000259" key="1">
    <source>
        <dbReference type="Pfam" id="PF00961"/>
    </source>
</evidence>
<gene>
    <name evidence="2" type="primary">rrnL4</name>
    <name evidence="2" type="ORF">EL83_r02</name>
</gene>
<organism evidence="2">
    <name type="scientific">Chlorotetraedron incus</name>
    <dbReference type="NCBI Taxonomy" id="162317"/>
    <lineage>
        <taxon>Eukaryota</taxon>
        <taxon>Viridiplantae</taxon>
        <taxon>Chlorophyta</taxon>
        <taxon>core chlorophytes</taxon>
        <taxon>Chlorophyceae</taxon>
        <taxon>CS clade</taxon>
        <taxon>Sphaeropleales</taxon>
        <taxon>Neochloridaceae</taxon>
        <taxon>Chlorotetraedron</taxon>
    </lineage>
</organism>
<dbReference type="InterPro" id="IPR051289">
    <property type="entry name" value="LAGLIDADG_Endonuclease"/>
</dbReference>
<keyword evidence="2" id="KW-0496">Mitochondrion</keyword>
<keyword evidence="2" id="KW-0540">Nuclease</keyword>
<reference evidence="2" key="1">
    <citation type="journal article" date="2014" name="Genome Biol. Evol.">
        <title>Gene arrangement convergence, diverse intron content, and genetic code modifications in mitochondrial genomes of Sphaeropleales (Chlorophyta).</title>
        <authorList>
            <person name="Fucikova K."/>
            <person name="Lewis P.O."/>
            <person name="Gonzalez-Halphen D."/>
            <person name="Lewis L.A."/>
        </authorList>
    </citation>
    <scope>NUCLEOTIDE SEQUENCE</scope>
    <source>
        <strain evidence="2">SAG 43.81</strain>
    </source>
</reference>
<keyword evidence="2" id="KW-0255">Endonuclease</keyword>
<dbReference type="PANTHER" id="PTHR36181">
    <property type="entry name" value="INTRON-ENCODED ENDONUCLEASE AI3-RELATED"/>
    <property type="match status" value="1"/>
</dbReference>
<geneLocation type="mitochondrion" evidence="2"/>
<evidence type="ECO:0000313" key="2">
    <source>
        <dbReference type="EMBL" id="AIK29118.1"/>
    </source>
</evidence>